<accession>A0A329UDQ3</accession>
<feature type="domain" description="N-acetyltransferase" evidence="1">
    <location>
        <begin position="129"/>
        <end position="270"/>
    </location>
</feature>
<evidence type="ECO:0000259" key="1">
    <source>
        <dbReference type="PROSITE" id="PS51186"/>
    </source>
</evidence>
<dbReference type="SUPFAM" id="SSF55729">
    <property type="entry name" value="Acyl-CoA N-acyltransferases (Nat)"/>
    <property type="match status" value="1"/>
</dbReference>
<sequence>MIIRCQKEDEKIIESYIGTEYYKCLYLYMNLQRYGTGSQAIDVYMDKFENKIKAVYLFYFSCVHVYSIDNDFSVPELKELLKSHPIKMIYCEKSTAEYIGGNYSSSERPFTITYGWVAEITNVDEKHRESVQLASANDFKQIVQMIYGDEDIGKSYNKNELAEQLLQRSKEGYSRNYVIKKNDVVIAHACTNAEIDGVAIVAELIVNKEYRRRGYALEIWRAICEEVLKEGKRVFSFYYSNESRNLHRKVGFHEVCEWGKIVFNNNYMEV</sequence>
<dbReference type="InterPro" id="IPR000182">
    <property type="entry name" value="GNAT_dom"/>
</dbReference>
<organism evidence="2 3">
    <name type="scientific">Faecalibacterium prausnitzii</name>
    <dbReference type="NCBI Taxonomy" id="853"/>
    <lineage>
        <taxon>Bacteria</taxon>
        <taxon>Bacillati</taxon>
        <taxon>Bacillota</taxon>
        <taxon>Clostridia</taxon>
        <taxon>Eubacteriales</taxon>
        <taxon>Oscillospiraceae</taxon>
        <taxon>Faecalibacterium</taxon>
    </lineage>
</organism>
<dbReference type="GO" id="GO:0016747">
    <property type="term" value="F:acyltransferase activity, transferring groups other than amino-acyl groups"/>
    <property type="evidence" value="ECO:0007669"/>
    <property type="project" value="InterPro"/>
</dbReference>
<evidence type="ECO:0000313" key="2">
    <source>
        <dbReference type="EMBL" id="RAW59645.1"/>
    </source>
</evidence>
<evidence type="ECO:0000313" key="3">
    <source>
        <dbReference type="Proteomes" id="UP000251281"/>
    </source>
</evidence>
<comment type="caution">
    <text evidence="2">The sequence shown here is derived from an EMBL/GenBank/DDBJ whole genome shotgun (WGS) entry which is preliminary data.</text>
</comment>
<dbReference type="Proteomes" id="UP000251281">
    <property type="component" value="Unassembled WGS sequence"/>
</dbReference>
<dbReference type="AlphaFoldDB" id="A0A329UDQ3"/>
<dbReference type="PROSITE" id="PS51186">
    <property type="entry name" value="GNAT"/>
    <property type="match status" value="1"/>
</dbReference>
<proteinExistence type="predicted"/>
<protein>
    <submittedName>
        <fullName evidence="2">N-acetyltransferase</fullName>
    </submittedName>
</protein>
<dbReference type="InterPro" id="IPR016181">
    <property type="entry name" value="Acyl_CoA_acyltransferase"/>
</dbReference>
<reference evidence="2 3" key="1">
    <citation type="submission" date="2018-02" db="EMBL/GenBank/DDBJ databases">
        <title>Complete genome sequencing of Faecalibacterium prausnitzii strains isolated from the human gut.</title>
        <authorList>
            <person name="Fitzgerald B.C."/>
            <person name="Shkoporov A.N."/>
            <person name="Ross P.R."/>
            <person name="Hill C."/>
        </authorList>
    </citation>
    <scope>NUCLEOTIDE SEQUENCE [LARGE SCALE GENOMIC DNA]</scope>
    <source>
        <strain evidence="2 3">APC923/51-1</strain>
    </source>
</reference>
<dbReference type="RefSeq" id="WP_112090180.1">
    <property type="nucleotide sequence ID" value="NZ_PRLD01000002.1"/>
</dbReference>
<dbReference type="Pfam" id="PF00583">
    <property type="entry name" value="Acetyltransf_1"/>
    <property type="match status" value="1"/>
</dbReference>
<gene>
    <name evidence="2" type="ORF">C4N24_02435</name>
</gene>
<dbReference type="CDD" id="cd04301">
    <property type="entry name" value="NAT_SF"/>
    <property type="match status" value="1"/>
</dbReference>
<name>A0A329UDQ3_9FIRM</name>
<dbReference type="EMBL" id="PRLD01000002">
    <property type="protein sequence ID" value="RAW59645.1"/>
    <property type="molecule type" value="Genomic_DNA"/>
</dbReference>
<dbReference type="Gene3D" id="3.40.630.30">
    <property type="match status" value="1"/>
</dbReference>
<keyword evidence="2" id="KW-0808">Transferase</keyword>